<evidence type="ECO:0000313" key="4">
    <source>
        <dbReference type="WBParaSite" id="TASK_0000153701-mRNA-1"/>
    </source>
</evidence>
<accession>A0A0R3VVV2</accession>
<keyword evidence="1" id="KW-1133">Transmembrane helix</keyword>
<keyword evidence="1" id="KW-0812">Transmembrane</keyword>
<protein>
    <submittedName>
        <fullName evidence="4">Membrane protein UL56</fullName>
    </submittedName>
</protein>
<dbReference type="Proteomes" id="UP000282613">
    <property type="component" value="Unassembled WGS sequence"/>
</dbReference>
<evidence type="ECO:0000313" key="2">
    <source>
        <dbReference type="EMBL" id="VDK23215.1"/>
    </source>
</evidence>
<keyword evidence="1" id="KW-0472">Membrane</keyword>
<dbReference type="AlphaFoldDB" id="A0A0R3VVV2"/>
<sequence length="133" mass="14858">MNKEVTFATPPTLLTAPGLTLALNDSPMDAPPLVRATVDFRRLLCLFTNVMSRNSNRCCLDPEYQVHDFNSRDLITSLEETPSGAGQSVEILLLLSAALMLIVLLVPHILTHCLFCLPPRFSSRLRQCWDFAE</sequence>
<feature type="transmembrane region" description="Helical" evidence="1">
    <location>
        <begin position="91"/>
        <end position="117"/>
    </location>
</feature>
<organism evidence="4">
    <name type="scientific">Taenia asiatica</name>
    <name type="common">Asian tapeworm</name>
    <dbReference type="NCBI Taxonomy" id="60517"/>
    <lineage>
        <taxon>Eukaryota</taxon>
        <taxon>Metazoa</taxon>
        <taxon>Spiralia</taxon>
        <taxon>Lophotrochozoa</taxon>
        <taxon>Platyhelminthes</taxon>
        <taxon>Cestoda</taxon>
        <taxon>Eucestoda</taxon>
        <taxon>Cyclophyllidea</taxon>
        <taxon>Taeniidae</taxon>
        <taxon>Taenia</taxon>
    </lineage>
</organism>
<name>A0A0R3VVV2_TAEAS</name>
<gene>
    <name evidence="2" type="ORF">TASK_LOCUS1538</name>
</gene>
<keyword evidence="3" id="KW-1185">Reference proteome</keyword>
<dbReference type="EMBL" id="UYRS01000432">
    <property type="protein sequence ID" value="VDK23215.1"/>
    <property type="molecule type" value="Genomic_DNA"/>
</dbReference>
<evidence type="ECO:0000313" key="3">
    <source>
        <dbReference type="Proteomes" id="UP000282613"/>
    </source>
</evidence>
<proteinExistence type="predicted"/>
<reference evidence="2 3" key="2">
    <citation type="submission" date="2018-11" db="EMBL/GenBank/DDBJ databases">
        <authorList>
            <consortium name="Pathogen Informatics"/>
        </authorList>
    </citation>
    <scope>NUCLEOTIDE SEQUENCE [LARGE SCALE GENOMIC DNA]</scope>
</reference>
<reference evidence="4" key="1">
    <citation type="submission" date="2017-02" db="UniProtKB">
        <authorList>
            <consortium name="WormBaseParasite"/>
        </authorList>
    </citation>
    <scope>IDENTIFICATION</scope>
</reference>
<evidence type="ECO:0000256" key="1">
    <source>
        <dbReference type="SAM" id="Phobius"/>
    </source>
</evidence>
<dbReference type="WBParaSite" id="TASK_0000153701-mRNA-1">
    <property type="protein sequence ID" value="TASK_0000153701-mRNA-1"/>
    <property type="gene ID" value="TASK_0000153701"/>
</dbReference>